<dbReference type="SUPFAM" id="SSF103515">
    <property type="entry name" value="Autotransporter"/>
    <property type="match status" value="1"/>
</dbReference>
<evidence type="ECO:0000313" key="3">
    <source>
        <dbReference type="Proteomes" id="UP000323910"/>
    </source>
</evidence>
<dbReference type="PANTHER" id="PTHR35037">
    <property type="entry name" value="C-TERMINAL REGION OF AIDA-LIKE PROTEIN"/>
    <property type="match status" value="1"/>
</dbReference>
<dbReference type="InterPro" id="IPR012332">
    <property type="entry name" value="Autotransporter_pectin_lyase_C"/>
</dbReference>
<dbReference type="InterPro" id="IPR011050">
    <property type="entry name" value="Pectin_lyase_fold/virulence"/>
</dbReference>
<dbReference type="CDD" id="cd01344">
    <property type="entry name" value="PL2_Passenger_AT"/>
    <property type="match status" value="1"/>
</dbReference>
<sequence>MFIYFSRPRWVNAASRMPTLLSFSINLLLLLIIIPISVSVQAIDNITEGQIITVPGDAGSPATALNFHINGTLNIGVSGGETGIVQSYSGFVASTADSESHVVVTGDGSHWDNTSFLYVGHTGNGTLLIRDGGLVTNLSTGFIGFNALSSGTVEVTGPGSTWNTVNSLGIGRDGAGTLIVADGGVVNARTVTLGQNAGSSGVLIIGGEASRAPGSVVGERITAGEGSGHIILNHNATDYVFDSTLNDGLDNAEGAGTGLVGNISIDAVNGRTLFNRDHGDFTGLLQAQENGVMSVNGDMSGATVSLLSGGTLEGIGRVGSTTNAGTISPGNSIGTLTIDGDYHGDGGRVLMESVLGGDDSPADRLLITGSASGNTTVEIVNLGGEGGFTENGIPLIFAAQQSDGEAFTLHGDFTTTDGEQAVVHGAYAYTFRTLEYGQGRWWYLTSDLADPQSPVAPVPEVPDPETPVPNPVTPGLPVFPVIPETPDENVPQRYHPGAALYEQYPQILAELNRVPTLQQRVGDRYWVDGVAPQTESAPGSWARIEGTRTHSEPVSSTTDAQRTTTLWKLQAGLDVPVHENAHGLLTGGVNFSYGRADADIRAYSGKGSINTTGYGPGLTLTWYGNNGFYVDGQLQMMFFDSDLDSDTVGKPLTSSNKGNGYAGSVETGWRLDSGTGFAVTPQAQLIWSRVDFDSFEDRFDSKVSLSEGNSLLARLGVSGDRRDEWQAQDKTRTRSLLQVTLDVYQELGDGRSVDVAEVNFASRDARTQIATGVGGTLAWNDGRYEVYGNLGVQASPHNPSDNYGAGGNIGVRVKW</sequence>
<accession>A0ABY3P6Q1</accession>
<dbReference type="EMBL" id="VTFR01000002">
    <property type="protein sequence ID" value="TYT35138.1"/>
    <property type="molecule type" value="Genomic_DNA"/>
</dbReference>
<dbReference type="PANTHER" id="PTHR35037:SF3">
    <property type="entry name" value="C-TERMINAL REGION OF AIDA-LIKE PROTEIN"/>
    <property type="match status" value="1"/>
</dbReference>
<proteinExistence type="predicted"/>
<dbReference type="NCBIfam" id="TIGR01414">
    <property type="entry name" value="autotrans_barl"/>
    <property type="match status" value="1"/>
</dbReference>
<dbReference type="SUPFAM" id="SSF51126">
    <property type="entry name" value="Pectin lyase-like"/>
    <property type="match status" value="1"/>
</dbReference>
<gene>
    <name evidence="2" type="ORF">FZO59_05815</name>
</gene>
<dbReference type="InterPro" id="IPR051551">
    <property type="entry name" value="Autotransporter_adhesion"/>
</dbReference>
<keyword evidence="3" id="KW-1185">Reference proteome</keyword>
<dbReference type="InterPro" id="IPR005546">
    <property type="entry name" value="Autotransporte_beta"/>
</dbReference>
<protein>
    <submittedName>
        <fullName evidence="2">Autotransporter outer membrane beta-barrel domain-containing protein</fullName>
    </submittedName>
</protein>
<dbReference type="Gene3D" id="2.160.20.20">
    <property type="match status" value="1"/>
</dbReference>
<dbReference type="Pfam" id="PF03797">
    <property type="entry name" value="Autotransporter"/>
    <property type="match status" value="1"/>
</dbReference>
<name>A0ABY3P6Q1_9ENTR</name>
<dbReference type="PROSITE" id="PS51208">
    <property type="entry name" value="AUTOTRANSPORTER"/>
    <property type="match status" value="1"/>
</dbReference>
<organism evidence="2 3">
    <name type="scientific">Lelliottia nimipressuralis</name>
    <dbReference type="NCBI Taxonomy" id="69220"/>
    <lineage>
        <taxon>Bacteria</taxon>
        <taxon>Pseudomonadati</taxon>
        <taxon>Pseudomonadota</taxon>
        <taxon>Gammaproteobacteria</taxon>
        <taxon>Enterobacterales</taxon>
        <taxon>Enterobacteriaceae</taxon>
        <taxon>Lelliottia</taxon>
    </lineage>
</organism>
<dbReference type="NCBIfam" id="TIGR04393">
    <property type="entry name" value="rpt_T5SS_PEPC"/>
    <property type="match status" value="2"/>
</dbReference>
<feature type="domain" description="Autotransporter" evidence="1">
    <location>
        <begin position="533"/>
        <end position="815"/>
    </location>
</feature>
<dbReference type="InterPro" id="IPR043990">
    <property type="entry name" value="AC_1"/>
</dbReference>
<dbReference type="InterPro" id="IPR036709">
    <property type="entry name" value="Autotransporte_beta_dom_sf"/>
</dbReference>
<dbReference type="SMART" id="SM00869">
    <property type="entry name" value="Autotransporter"/>
    <property type="match status" value="1"/>
</dbReference>
<dbReference type="Gene3D" id="2.40.128.130">
    <property type="entry name" value="Autotransporter beta-domain"/>
    <property type="match status" value="1"/>
</dbReference>
<dbReference type="InterPro" id="IPR006315">
    <property type="entry name" value="OM_autotransptr_brl_dom"/>
</dbReference>
<dbReference type="Proteomes" id="UP000323910">
    <property type="component" value="Unassembled WGS sequence"/>
</dbReference>
<dbReference type="Pfam" id="PF18883">
    <property type="entry name" value="AC_1"/>
    <property type="match status" value="1"/>
</dbReference>
<evidence type="ECO:0000259" key="1">
    <source>
        <dbReference type="PROSITE" id="PS51208"/>
    </source>
</evidence>
<comment type="caution">
    <text evidence="2">The sequence shown here is derived from an EMBL/GenBank/DDBJ whole genome shotgun (WGS) entry which is preliminary data.</text>
</comment>
<reference evidence="2 3" key="1">
    <citation type="submission" date="2019-08" db="EMBL/GenBank/DDBJ databases">
        <title>The draft genome of Lelliottia nimipressuralis strain CICC 24156.</title>
        <authorList>
            <person name="Wu W."/>
            <person name="Feng Y."/>
            <person name="Zong Z."/>
        </authorList>
    </citation>
    <scope>NUCLEOTIDE SEQUENCE [LARGE SCALE GENOMIC DNA]</scope>
    <source>
        <strain evidence="2 3">CICC 24156</strain>
    </source>
</reference>
<evidence type="ECO:0000313" key="2">
    <source>
        <dbReference type="EMBL" id="TYT35138.1"/>
    </source>
</evidence>
<dbReference type="InterPro" id="IPR030895">
    <property type="entry name" value="T5SS_PEPC_rpt"/>
</dbReference>